<proteinExistence type="predicted"/>
<dbReference type="Proteomes" id="UP001470230">
    <property type="component" value="Unassembled WGS sequence"/>
</dbReference>
<protein>
    <recommendedName>
        <fullName evidence="3">DUF4371 domain-containing protein</fullName>
    </recommendedName>
</protein>
<gene>
    <name evidence="1" type="ORF">M9Y10_013893</name>
</gene>
<reference evidence="1 2" key="1">
    <citation type="submission" date="2024-04" db="EMBL/GenBank/DDBJ databases">
        <title>Tritrichomonas musculus Genome.</title>
        <authorList>
            <person name="Alves-Ferreira E."/>
            <person name="Grigg M."/>
            <person name="Lorenzi H."/>
            <person name="Galac M."/>
        </authorList>
    </citation>
    <scope>NUCLEOTIDE SEQUENCE [LARGE SCALE GENOMIC DNA]</scope>
    <source>
        <strain evidence="1 2">EAF2021</strain>
    </source>
</reference>
<evidence type="ECO:0000313" key="2">
    <source>
        <dbReference type="Proteomes" id="UP001470230"/>
    </source>
</evidence>
<comment type="caution">
    <text evidence="1">The sequence shown here is derived from an EMBL/GenBank/DDBJ whole genome shotgun (WGS) entry which is preliminary data.</text>
</comment>
<dbReference type="InterPro" id="IPR012337">
    <property type="entry name" value="RNaseH-like_sf"/>
</dbReference>
<dbReference type="SUPFAM" id="SSF53098">
    <property type="entry name" value="Ribonuclease H-like"/>
    <property type="match status" value="1"/>
</dbReference>
<accession>A0ABR2KYK3</accession>
<evidence type="ECO:0008006" key="3">
    <source>
        <dbReference type="Google" id="ProtNLM"/>
    </source>
</evidence>
<organism evidence="1 2">
    <name type="scientific">Tritrichomonas musculus</name>
    <dbReference type="NCBI Taxonomy" id="1915356"/>
    <lineage>
        <taxon>Eukaryota</taxon>
        <taxon>Metamonada</taxon>
        <taxon>Parabasalia</taxon>
        <taxon>Tritrichomonadida</taxon>
        <taxon>Tritrichomonadidae</taxon>
        <taxon>Tritrichomonas</taxon>
    </lineage>
</organism>
<dbReference type="EMBL" id="JAPFFF010000002">
    <property type="protein sequence ID" value="KAK8896007.1"/>
    <property type="molecule type" value="Genomic_DNA"/>
</dbReference>
<evidence type="ECO:0000313" key="1">
    <source>
        <dbReference type="EMBL" id="KAK8896007.1"/>
    </source>
</evidence>
<keyword evidence="2" id="KW-1185">Reference proteome</keyword>
<sequence>MPAKFNRANYINVKEVKFKFDPFRSYIKFQHPSTHGSRYLIQCNERLHDIDGKRCYCNMLPQRSDRFEEWFMKNGHKCEPGEYISQQTLEQTLKFDENKISITPDMIYQEIALFTGKFNLALDVLSSDEFYELSLKLIAFGLQYKNDKNPLVKARTIYQPLRRYKLRQCLVERAFEKHREIINRFANLIYTSLAIDEGATCGFQNLHLVLEAPNTELPSYPFDTIRMNGGKAINYVESISLGFDLLSQIGISIGTVVCDGNTAQKKAFNFNWKKSLRFQNIKDIEKVIYIPCLCHRCDNAYKFAAGKNKDLMSIVADLHKVEKKCHDNQDVLGSICPSHCSTRWIYDYDIVCFIINNAEEIIQKFNYKDFPLDNFVHLKKCLVIFKTLVSIFETSKTKFKMAFLYLERGINALFELSREQNNPYASCLAYSLQNYTLKSKEAGLWVLGYCFTITGHDDLRKRISNQKNPYPKGYLDYFDFDLPPEEPIKDDFPMNLEEILITVNGAEANENNSQDTEKVPQLDDDEPCDLPDGDDIIIEPAEPFTDYIQCAKNTLRKLLKMRKLKKDEIDRCIMFFNQYIDDTNPFKDFNKSDDEYSWFQIRFASNEYRDIADIALRLLSSAVSEASCERTIKKQRLIHTKRRLRSFKQLLDARLILSSLTF</sequence>
<name>A0ABR2KYK3_9EUKA</name>